<comment type="caution">
    <text evidence="3">The sequence shown here is derived from an EMBL/GenBank/DDBJ whole genome shotgun (WGS) entry which is preliminary data.</text>
</comment>
<protein>
    <submittedName>
        <fullName evidence="3">Toxin RelG</fullName>
    </submittedName>
</protein>
<keyword evidence="2" id="KW-1277">Toxin-antitoxin system</keyword>
<reference evidence="3" key="1">
    <citation type="submission" date="2021-01" db="EMBL/GenBank/DDBJ databases">
        <title>Whole genome shotgun sequence of Planosporangium flavigriseum NBRC 105377.</title>
        <authorList>
            <person name="Komaki H."/>
            <person name="Tamura T."/>
        </authorList>
    </citation>
    <scope>NUCLEOTIDE SEQUENCE</scope>
    <source>
        <strain evidence="3">NBRC 105377</strain>
    </source>
</reference>
<sequence>MSELPWKVELTPGARRDLGRLPENVAWAAMTFVTERLPVNPYRIGKPLNDPYAHLRSARMGHYRVLYRIDEDRGAVYVVAIRPRSDVYGIH</sequence>
<dbReference type="PANTHER" id="PTHR35601">
    <property type="entry name" value="TOXIN RELE"/>
    <property type="match status" value="1"/>
</dbReference>
<dbReference type="InterPro" id="IPR007712">
    <property type="entry name" value="RelE/ParE_toxin"/>
</dbReference>
<dbReference type="EMBL" id="BONU01000031">
    <property type="protein sequence ID" value="GIG75461.1"/>
    <property type="molecule type" value="Genomic_DNA"/>
</dbReference>
<keyword evidence="4" id="KW-1185">Reference proteome</keyword>
<organism evidence="3 4">
    <name type="scientific">Planosporangium flavigriseum</name>
    <dbReference type="NCBI Taxonomy" id="373681"/>
    <lineage>
        <taxon>Bacteria</taxon>
        <taxon>Bacillati</taxon>
        <taxon>Actinomycetota</taxon>
        <taxon>Actinomycetes</taxon>
        <taxon>Micromonosporales</taxon>
        <taxon>Micromonosporaceae</taxon>
        <taxon>Planosporangium</taxon>
    </lineage>
</organism>
<dbReference type="InterPro" id="IPR035093">
    <property type="entry name" value="RelE/ParE_toxin_dom_sf"/>
</dbReference>
<dbReference type="Gene3D" id="3.30.2310.20">
    <property type="entry name" value="RelE-like"/>
    <property type="match status" value="1"/>
</dbReference>
<accession>A0A8J3PPX4</accession>
<evidence type="ECO:0000313" key="3">
    <source>
        <dbReference type="EMBL" id="GIG75461.1"/>
    </source>
</evidence>
<evidence type="ECO:0000256" key="1">
    <source>
        <dbReference type="ARBA" id="ARBA00006226"/>
    </source>
</evidence>
<evidence type="ECO:0000256" key="2">
    <source>
        <dbReference type="ARBA" id="ARBA00022649"/>
    </source>
</evidence>
<proteinExistence type="inferred from homology"/>
<dbReference type="Proteomes" id="UP000653674">
    <property type="component" value="Unassembled WGS sequence"/>
</dbReference>
<evidence type="ECO:0000313" key="4">
    <source>
        <dbReference type="Proteomes" id="UP000653674"/>
    </source>
</evidence>
<comment type="similarity">
    <text evidence="1">Belongs to the RelE toxin family.</text>
</comment>
<dbReference type="RefSeq" id="WP_168079502.1">
    <property type="nucleotide sequence ID" value="NZ_BAAAQJ010000027.1"/>
</dbReference>
<dbReference type="SUPFAM" id="SSF143011">
    <property type="entry name" value="RelE-like"/>
    <property type="match status" value="1"/>
</dbReference>
<name>A0A8J3PPX4_9ACTN</name>
<gene>
    <name evidence="3" type="ORF">Pfl04_38650</name>
</gene>
<dbReference type="AlphaFoldDB" id="A0A8J3PPX4"/>
<dbReference type="Pfam" id="PF05016">
    <property type="entry name" value="ParE_toxin"/>
    <property type="match status" value="1"/>
</dbReference>
<dbReference type="PANTHER" id="PTHR35601:SF1">
    <property type="entry name" value="TOXIN RELE"/>
    <property type="match status" value="1"/>
</dbReference>